<dbReference type="PATRIC" id="fig|1434109.4.peg.4265"/>
<evidence type="ECO:0000313" key="2">
    <source>
        <dbReference type="Proteomes" id="UP000033038"/>
    </source>
</evidence>
<dbReference type="Proteomes" id="UP000033038">
    <property type="component" value="Chromosome"/>
</dbReference>
<gene>
    <name evidence="1" type="ORF">MSBRW_3278</name>
</gene>
<dbReference type="Pfam" id="PF11369">
    <property type="entry name" value="DUF3160"/>
    <property type="match status" value="1"/>
</dbReference>
<accession>A0A0E3LM75</accession>
<sequence length="103" mass="11866">MQLQTEVWEDKQLGTVFVPLTELKHDNYFYAKKAYFTGVPSKSPEEKPVQIYRELVPEFNFIMLALTKMAYSGLATMEVLGEQSSKDSTPLEMRILYLNHITG</sequence>
<name>A0A0E3LM75_METBA</name>
<dbReference type="HOGENOM" id="CLU_2257343_0_0_2"/>
<reference evidence="1 2" key="1">
    <citation type="submission" date="2014-07" db="EMBL/GenBank/DDBJ databases">
        <title>Methanogenic archaea and the global carbon cycle.</title>
        <authorList>
            <person name="Henriksen J.R."/>
            <person name="Luke J."/>
            <person name="Reinhart S."/>
            <person name="Benedict M.N."/>
            <person name="Youngblut N.D."/>
            <person name="Metcalf M.E."/>
            <person name="Whitaker R.J."/>
            <person name="Metcalf W.W."/>
        </authorList>
    </citation>
    <scope>NUCLEOTIDE SEQUENCE [LARGE SCALE GENOMIC DNA]</scope>
    <source>
        <strain evidence="1 2">Wiesmoor</strain>
    </source>
</reference>
<protein>
    <submittedName>
        <fullName evidence="1">Uncharacterized protein</fullName>
    </submittedName>
</protein>
<organism evidence="1 2">
    <name type="scientific">Methanosarcina barkeri str. Wiesmoor</name>
    <dbReference type="NCBI Taxonomy" id="1434109"/>
    <lineage>
        <taxon>Archaea</taxon>
        <taxon>Methanobacteriati</taxon>
        <taxon>Methanobacteriota</taxon>
        <taxon>Stenosarchaea group</taxon>
        <taxon>Methanomicrobia</taxon>
        <taxon>Methanosarcinales</taxon>
        <taxon>Methanosarcinaceae</taxon>
        <taxon>Methanosarcina</taxon>
    </lineage>
</organism>
<dbReference type="EMBL" id="CP009526">
    <property type="protein sequence ID" value="AKB52531.1"/>
    <property type="molecule type" value="Genomic_DNA"/>
</dbReference>
<dbReference type="AlphaFoldDB" id="A0A0E3LM75"/>
<dbReference type="RefSeq" id="WP_048102690.1">
    <property type="nucleotide sequence ID" value="NZ_CP009526.1"/>
</dbReference>
<dbReference type="KEGG" id="mbw:MSBRW_3278"/>
<dbReference type="GeneID" id="24824893"/>
<proteinExistence type="predicted"/>
<dbReference type="InterPro" id="IPR022601">
    <property type="entry name" value="DUF3160"/>
</dbReference>
<evidence type="ECO:0000313" key="1">
    <source>
        <dbReference type="EMBL" id="AKB52531.1"/>
    </source>
</evidence>